<keyword evidence="1" id="KW-0472">Membrane</keyword>
<dbReference type="Proteomes" id="UP000304914">
    <property type="component" value="Chromosome"/>
</dbReference>
<feature type="transmembrane region" description="Helical" evidence="1">
    <location>
        <begin position="28"/>
        <end position="45"/>
    </location>
</feature>
<organism evidence="2 3">
    <name type="scientific">Streptococcus pseudoporcinus</name>
    <dbReference type="NCBI Taxonomy" id="361101"/>
    <lineage>
        <taxon>Bacteria</taxon>
        <taxon>Bacillati</taxon>
        <taxon>Bacillota</taxon>
        <taxon>Bacilli</taxon>
        <taxon>Lactobacillales</taxon>
        <taxon>Streptococcaceae</taxon>
        <taxon>Streptococcus</taxon>
    </lineage>
</organism>
<accession>A0A4U9XKF7</accession>
<proteinExistence type="predicted"/>
<gene>
    <name evidence="2" type="ORF">NCTC5385_00239</name>
</gene>
<protein>
    <submittedName>
        <fullName evidence="2">Membrane protein</fullName>
    </submittedName>
</protein>
<name>A0A4U9XKF7_9STRE</name>
<evidence type="ECO:0000313" key="3">
    <source>
        <dbReference type="Proteomes" id="UP000304914"/>
    </source>
</evidence>
<evidence type="ECO:0000313" key="2">
    <source>
        <dbReference type="EMBL" id="VTS13774.1"/>
    </source>
</evidence>
<sequence>MILLIIIVATVLSFITWMYIPKQPIRYLLGTLSLLSLLASTLYLTDHFVNHRGMTVDTKVTKQEIYSAGDVKANFGLLITQKIGRQSNHHILIYKDHKADQKPRAHFVPNKKKINEAIKISANYKQVGSDKTYLITTTKRYVWKTHFDKLMFGFGGENNELISQKAEAIIPKDYWLVLTPKQAQQLTRLAPQLKADQEKALKANPQIAFKMHVLAKENPKDLSKLQVEQLKKALRITD</sequence>
<dbReference type="AlphaFoldDB" id="A0A4U9XKF7"/>
<keyword evidence="1" id="KW-1133">Transmembrane helix</keyword>
<dbReference type="InterPro" id="IPR032083">
    <property type="entry name" value="DUF4811"/>
</dbReference>
<keyword evidence="1" id="KW-0812">Transmembrane</keyword>
<dbReference type="RefSeq" id="WP_138067923.1">
    <property type="nucleotide sequence ID" value="NZ_LR594035.1"/>
</dbReference>
<reference evidence="2 3" key="1">
    <citation type="submission" date="2019-05" db="EMBL/GenBank/DDBJ databases">
        <authorList>
            <consortium name="Pathogen Informatics"/>
        </authorList>
    </citation>
    <scope>NUCLEOTIDE SEQUENCE [LARGE SCALE GENOMIC DNA]</scope>
    <source>
        <strain evidence="2 3">NCTC5385</strain>
    </source>
</reference>
<dbReference type="EMBL" id="LR594035">
    <property type="protein sequence ID" value="VTS13774.1"/>
    <property type="molecule type" value="Genomic_DNA"/>
</dbReference>
<evidence type="ECO:0000256" key="1">
    <source>
        <dbReference type="SAM" id="Phobius"/>
    </source>
</evidence>
<dbReference type="Pfam" id="PF16069">
    <property type="entry name" value="DUF4811"/>
    <property type="match status" value="1"/>
</dbReference>
<dbReference type="STRING" id="873448.STRPO_1204"/>